<name>A0AAE1EJK5_PETCI</name>
<reference evidence="1" key="1">
    <citation type="submission" date="2023-10" db="EMBL/GenBank/DDBJ databases">
        <title>Genome assemblies of two species of porcelain crab, Petrolisthes cinctipes and Petrolisthes manimaculis (Anomura: Porcellanidae).</title>
        <authorList>
            <person name="Angst P."/>
        </authorList>
    </citation>
    <scope>NUCLEOTIDE SEQUENCE</scope>
    <source>
        <strain evidence="1">PB745_01</strain>
        <tissue evidence="1">Gill</tissue>
    </source>
</reference>
<sequence>MQLGPPQKTGSGLEDKGEALLSLLRPSPPWSRLGEVFMCWCGRLEGRESR</sequence>
<feature type="non-terminal residue" evidence="1">
    <location>
        <position position="50"/>
    </location>
</feature>
<comment type="caution">
    <text evidence="1">The sequence shown here is derived from an EMBL/GenBank/DDBJ whole genome shotgun (WGS) entry which is preliminary data.</text>
</comment>
<accession>A0AAE1EJK5</accession>
<dbReference type="AlphaFoldDB" id="A0AAE1EJK5"/>
<dbReference type="EMBL" id="JAWQEG010006466">
    <property type="protein sequence ID" value="KAK3854742.1"/>
    <property type="molecule type" value="Genomic_DNA"/>
</dbReference>
<keyword evidence="2" id="KW-1185">Reference proteome</keyword>
<proteinExistence type="predicted"/>
<gene>
    <name evidence="1" type="ORF">Pcinc_038794</name>
</gene>
<organism evidence="1 2">
    <name type="scientific">Petrolisthes cinctipes</name>
    <name type="common">Flat porcelain crab</name>
    <dbReference type="NCBI Taxonomy" id="88211"/>
    <lineage>
        <taxon>Eukaryota</taxon>
        <taxon>Metazoa</taxon>
        <taxon>Ecdysozoa</taxon>
        <taxon>Arthropoda</taxon>
        <taxon>Crustacea</taxon>
        <taxon>Multicrustacea</taxon>
        <taxon>Malacostraca</taxon>
        <taxon>Eumalacostraca</taxon>
        <taxon>Eucarida</taxon>
        <taxon>Decapoda</taxon>
        <taxon>Pleocyemata</taxon>
        <taxon>Anomura</taxon>
        <taxon>Galatheoidea</taxon>
        <taxon>Porcellanidae</taxon>
        <taxon>Petrolisthes</taxon>
    </lineage>
</organism>
<dbReference type="Proteomes" id="UP001286313">
    <property type="component" value="Unassembled WGS sequence"/>
</dbReference>
<evidence type="ECO:0000313" key="1">
    <source>
        <dbReference type="EMBL" id="KAK3854742.1"/>
    </source>
</evidence>
<protein>
    <submittedName>
        <fullName evidence="1">Uncharacterized protein</fullName>
    </submittedName>
</protein>
<evidence type="ECO:0000313" key="2">
    <source>
        <dbReference type="Proteomes" id="UP001286313"/>
    </source>
</evidence>